<dbReference type="GO" id="GO:0004853">
    <property type="term" value="F:uroporphyrinogen decarboxylase activity"/>
    <property type="evidence" value="ECO:0007669"/>
    <property type="project" value="InterPro"/>
</dbReference>
<dbReference type="Proteomes" id="UP000189674">
    <property type="component" value="Chromosome"/>
</dbReference>
<dbReference type="EMBL" id="CP019791">
    <property type="protein sequence ID" value="AQT69081.1"/>
    <property type="molecule type" value="Genomic_DNA"/>
</dbReference>
<keyword evidence="3" id="KW-1185">Reference proteome</keyword>
<dbReference type="KEGG" id="alus:STSP2_02267"/>
<accession>A0A1U9NMD0</accession>
<protein>
    <submittedName>
        <fullName evidence="2">Methylcobalamin:coenzyme M methyltransferase</fullName>
    </submittedName>
</protein>
<gene>
    <name evidence="2" type="ORF">STSP2_02267</name>
</gene>
<dbReference type="Gene3D" id="3.20.20.210">
    <property type="match status" value="1"/>
</dbReference>
<feature type="domain" description="Uroporphyrinogen decarboxylase (URO-D)" evidence="1">
    <location>
        <begin position="171"/>
        <end position="315"/>
    </location>
</feature>
<dbReference type="GO" id="GO:0006779">
    <property type="term" value="P:porphyrin-containing compound biosynthetic process"/>
    <property type="evidence" value="ECO:0007669"/>
    <property type="project" value="InterPro"/>
</dbReference>
<sequence>MVPLVGSLSKGWMAKHLDVKFDRDYYFDPYRRHKVDLSCNEYAAKELGDLCIFYTESNLGQLEHFTNDQVLVGGIQPNMILGMLIGAEFITSDSMDADISMTPLKGVDPDRLPLPDKMIDHEIIKLFDQQIKEIRSQGDLQPIPPFFWDASGRATLHGTLTTAQKFLGESVFIDLMMQPEKVAKVMDWITESFIVLVKHFSKIADLPITSVHIGECSGCMVNPQMFEDVVVPHASRIARELGPLRFHSCGASTHLLESMKQMDGLHALDLGGDTSISKARELFGPAFPIDVAPMPADFSVDTPEPIISWAKQVIEENDGGRMQIIYHLEPDYKIENIRALQNFLKNAELKNVS</sequence>
<dbReference type="GO" id="GO:0008168">
    <property type="term" value="F:methyltransferase activity"/>
    <property type="evidence" value="ECO:0007669"/>
    <property type="project" value="UniProtKB-KW"/>
</dbReference>
<proteinExistence type="predicted"/>
<dbReference type="STRING" id="1936003.STSP2_02267"/>
<dbReference type="RefSeq" id="WP_169853155.1">
    <property type="nucleotide sequence ID" value="NZ_CP019791.1"/>
</dbReference>
<organism evidence="2 3">
    <name type="scientific">Anaerohalosphaera lusitana</name>
    <dbReference type="NCBI Taxonomy" id="1936003"/>
    <lineage>
        <taxon>Bacteria</taxon>
        <taxon>Pseudomonadati</taxon>
        <taxon>Planctomycetota</taxon>
        <taxon>Phycisphaerae</taxon>
        <taxon>Sedimentisphaerales</taxon>
        <taxon>Anaerohalosphaeraceae</taxon>
        <taxon>Anaerohalosphaera</taxon>
    </lineage>
</organism>
<evidence type="ECO:0000313" key="2">
    <source>
        <dbReference type="EMBL" id="AQT69081.1"/>
    </source>
</evidence>
<dbReference type="PANTHER" id="PTHR47099:SF1">
    <property type="entry name" value="METHYLCOBAMIDE:COM METHYLTRANSFERASE MTBA"/>
    <property type="match status" value="1"/>
</dbReference>
<keyword evidence="2" id="KW-0489">Methyltransferase</keyword>
<evidence type="ECO:0000259" key="1">
    <source>
        <dbReference type="Pfam" id="PF01208"/>
    </source>
</evidence>
<dbReference type="InterPro" id="IPR052024">
    <property type="entry name" value="Methanogen_methyltrans"/>
</dbReference>
<dbReference type="SUPFAM" id="SSF51726">
    <property type="entry name" value="UROD/MetE-like"/>
    <property type="match status" value="1"/>
</dbReference>
<dbReference type="PANTHER" id="PTHR47099">
    <property type="entry name" value="METHYLCOBAMIDE:COM METHYLTRANSFERASE MTBA"/>
    <property type="match status" value="1"/>
</dbReference>
<reference evidence="3" key="1">
    <citation type="submission" date="2017-02" db="EMBL/GenBank/DDBJ databases">
        <title>Comparative genomics and description of representatives of a novel lineage of planctomycetes thriving in anoxic sediments.</title>
        <authorList>
            <person name="Spring S."/>
            <person name="Bunk B."/>
            <person name="Sproer C."/>
        </authorList>
    </citation>
    <scope>NUCLEOTIDE SEQUENCE [LARGE SCALE GENOMIC DNA]</scope>
    <source>
        <strain evidence="3">ST-NAGAB-D1</strain>
    </source>
</reference>
<dbReference type="Pfam" id="PF01208">
    <property type="entry name" value="URO-D"/>
    <property type="match status" value="1"/>
</dbReference>
<dbReference type="InterPro" id="IPR038071">
    <property type="entry name" value="UROD/MetE-like_sf"/>
</dbReference>
<evidence type="ECO:0000313" key="3">
    <source>
        <dbReference type="Proteomes" id="UP000189674"/>
    </source>
</evidence>
<dbReference type="GO" id="GO:0032259">
    <property type="term" value="P:methylation"/>
    <property type="evidence" value="ECO:0007669"/>
    <property type="project" value="UniProtKB-KW"/>
</dbReference>
<dbReference type="AlphaFoldDB" id="A0A1U9NMD0"/>
<dbReference type="InterPro" id="IPR000257">
    <property type="entry name" value="Uroporphyrinogen_deCOase"/>
</dbReference>
<name>A0A1U9NMD0_9BACT</name>
<keyword evidence="2" id="KW-0808">Transferase</keyword>